<dbReference type="AlphaFoldDB" id="A0A194VS81"/>
<evidence type="ECO:0000313" key="2">
    <source>
        <dbReference type="EMBL" id="KUI66793.1"/>
    </source>
</evidence>
<accession>A0A194VS81</accession>
<reference evidence="2" key="1">
    <citation type="submission" date="2014-12" db="EMBL/GenBank/DDBJ databases">
        <title>Genome Sequence of Valsa Canker Pathogens Uncovers a Specific Adaption of Colonization on Woody Bark.</title>
        <authorList>
            <person name="Yin Z."/>
            <person name="Liu H."/>
            <person name="Gao X."/>
            <person name="Li Z."/>
            <person name="Song N."/>
            <person name="Ke X."/>
            <person name="Dai Q."/>
            <person name="Wu Y."/>
            <person name="Sun Y."/>
            <person name="Xu J.-R."/>
            <person name="Kang Z.K."/>
            <person name="Wang L."/>
            <person name="Huang L."/>
        </authorList>
    </citation>
    <scope>NUCLEOTIDE SEQUENCE [LARGE SCALE GENOMIC DNA]</scope>
    <source>
        <strain evidence="2">03-8</strain>
    </source>
</reference>
<keyword evidence="3" id="KW-1185">Reference proteome</keyword>
<feature type="chain" id="PRO_5008266777" evidence="1">
    <location>
        <begin position="18"/>
        <end position="112"/>
    </location>
</feature>
<sequence>MLAHILAVASLLALSAAHDYPEIDQYTSNDCSGDPTSIDIPDDQAKADITLDTTSQSLYLANATWTGFSDYSAEDECAGDSIDVDTGCIDLTQSLTPSGSSILCVRMTPLSE</sequence>
<evidence type="ECO:0000313" key="3">
    <source>
        <dbReference type="Proteomes" id="UP000078559"/>
    </source>
</evidence>
<name>A0A194VS81_CYTMA</name>
<gene>
    <name evidence="2" type="ORF">VM1G_02263</name>
</gene>
<evidence type="ECO:0000256" key="1">
    <source>
        <dbReference type="SAM" id="SignalP"/>
    </source>
</evidence>
<feature type="signal peptide" evidence="1">
    <location>
        <begin position="1"/>
        <end position="17"/>
    </location>
</feature>
<protein>
    <submittedName>
        <fullName evidence="2">Uncharacterized protein</fullName>
    </submittedName>
</protein>
<keyword evidence="1" id="KW-0732">Signal</keyword>
<dbReference type="EMBL" id="CM003099">
    <property type="protein sequence ID" value="KUI66793.1"/>
    <property type="molecule type" value="Genomic_DNA"/>
</dbReference>
<organism evidence="2 3">
    <name type="scientific">Cytospora mali</name>
    <name type="common">Apple Valsa canker fungus</name>
    <name type="synonym">Valsa mali</name>
    <dbReference type="NCBI Taxonomy" id="578113"/>
    <lineage>
        <taxon>Eukaryota</taxon>
        <taxon>Fungi</taxon>
        <taxon>Dikarya</taxon>
        <taxon>Ascomycota</taxon>
        <taxon>Pezizomycotina</taxon>
        <taxon>Sordariomycetes</taxon>
        <taxon>Sordariomycetidae</taxon>
        <taxon>Diaporthales</taxon>
        <taxon>Cytosporaceae</taxon>
        <taxon>Cytospora</taxon>
    </lineage>
</organism>
<dbReference type="Proteomes" id="UP000078559">
    <property type="component" value="Chromosome 2"/>
</dbReference>
<proteinExistence type="predicted"/>